<accession>A0A381DI20</accession>
<comment type="similarity">
    <text evidence="1 4">Belongs to the glycerate kinase type-1 family.</text>
</comment>
<gene>
    <name evidence="5" type="primary">glxK</name>
    <name evidence="5" type="ORF">NCTC12475_00514</name>
</gene>
<dbReference type="OrthoDB" id="9774290at2"/>
<dbReference type="EC" id="2.7.1.31" evidence="5"/>
<dbReference type="NCBIfam" id="TIGR00045">
    <property type="entry name" value="glycerate kinase"/>
    <property type="match status" value="1"/>
</dbReference>
<keyword evidence="3 4" id="KW-0418">Kinase</keyword>
<proteinExistence type="inferred from homology"/>
<dbReference type="InterPro" id="IPR036129">
    <property type="entry name" value="Glycerate_kinase_sf"/>
</dbReference>
<dbReference type="AlphaFoldDB" id="A0A381DI20"/>
<dbReference type="GO" id="GO:0008887">
    <property type="term" value="F:glycerate kinase activity"/>
    <property type="evidence" value="ECO:0007669"/>
    <property type="project" value="UniProtKB-UniRule"/>
</dbReference>
<organism evidence="5 6">
    <name type="scientific">Campylobacter sputorum subsp. sputorum</name>
    <dbReference type="NCBI Taxonomy" id="32024"/>
    <lineage>
        <taxon>Bacteria</taxon>
        <taxon>Pseudomonadati</taxon>
        <taxon>Campylobacterota</taxon>
        <taxon>Epsilonproteobacteria</taxon>
        <taxon>Campylobacterales</taxon>
        <taxon>Campylobacteraceae</taxon>
        <taxon>Campylobacter</taxon>
    </lineage>
</organism>
<dbReference type="EMBL" id="UFVD01000001">
    <property type="protein sequence ID" value="SUX10326.1"/>
    <property type="molecule type" value="Genomic_DNA"/>
</dbReference>
<dbReference type="GeneID" id="93090954"/>
<dbReference type="SUPFAM" id="SSF110738">
    <property type="entry name" value="Glycerate kinase I"/>
    <property type="match status" value="1"/>
</dbReference>
<evidence type="ECO:0000313" key="5">
    <source>
        <dbReference type="EMBL" id="SUX10326.1"/>
    </source>
</evidence>
<dbReference type="Gene3D" id="3.90.1510.10">
    <property type="entry name" value="Glycerate kinase, domain 2"/>
    <property type="match status" value="1"/>
</dbReference>
<evidence type="ECO:0000256" key="3">
    <source>
        <dbReference type="ARBA" id="ARBA00022777"/>
    </source>
</evidence>
<sequence>MEKVVIAIDSFKGCMSSLEAGLAIKDGIKEFCDEVVVIPIADGGEGSVEAMKDALGAKFTHIYTFDPLLRKVKASYAFNENLAIMEMASSCGLALLKDEEKNPNKTSTYGLGIMIKDAIKKGIREFIIGIGGSATNDAGSGMLEALGFEFFDNDGKKLKMCGESLSKVSFISSKNSLSELNECKFNIACDVINPLYGTNGAAYVYARQKGADDDMIKFLDNSLKNFADITYKFNGSDFSNLQGAGAAGGLGFGFVSFLKAKLMPGFDIISNAVNLEKYIKDSNLVITGEGRIDFQSTMGKTPTKVASIAKKYSKKVIAFGGAISDDVKGLNDVIDAYFCIQQGAICLKEAMRKEVAMKNLKNISNQVMRLLV</sequence>
<dbReference type="InterPro" id="IPR018193">
    <property type="entry name" value="Glyc_kinase_flavodox-like_fold"/>
</dbReference>
<evidence type="ECO:0000256" key="4">
    <source>
        <dbReference type="PIRNR" id="PIRNR006078"/>
    </source>
</evidence>
<keyword evidence="6" id="KW-1185">Reference proteome</keyword>
<dbReference type="Pfam" id="PF02595">
    <property type="entry name" value="Gly_kinase"/>
    <property type="match status" value="1"/>
</dbReference>
<evidence type="ECO:0000313" key="6">
    <source>
        <dbReference type="Proteomes" id="UP000254920"/>
    </source>
</evidence>
<dbReference type="InterPro" id="IPR018197">
    <property type="entry name" value="Glycerate_kinase_RE-like"/>
</dbReference>
<dbReference type="PIRSF" id="PIRSF006078">
    <property type="entry name" value="GlxK"/>
    <property type="match status" value="1"/>
</dbReference>
<protein>
    <submittedName>
        <fullName evidence="5">Glycerate kinase 1</fullName>
        <ecNumber evidence="5">2.7.1.31</ecNumber>
    </submittedName>
</protein>
<evidence type="ECO:0000256" key="2">
    <source>
        <dbReference type="ARBA" id="ARBA00022679"/>
    </source>
</evidence>
<reference evidence="5 6" key="1">
    <citation type="submission" date="2018-06" db="EMBL/GenBank/DDBJ databases">
        <authorList>
            <consortium name="Pathogen Informatics"/>
            <person name="Doyle S."/>
        </authorList>
    </citation>
    <scope>NUCLEOTIDE SEQUENCE [LARGE SCALE GENOMIC DNA]</scope>
    <source>
        <strain evidence="5 6">NCTC12475</strain>
    </source>
</reference>
<evidence type="ECO:0000256" key="1">
    <source>
        <dbReference type="ARBA" id="ARBA00006284"/>
    </source>
</evidence>
<dbReference type="Gene3D" id="3.40.50.10350">
    <property type="entry name" value="Glycerate kinase, domain 1"/>
    <property type="match status" value="1"/>
</dbReference>
<dbReference type="RefSeq" id="WP_089182750.1">
    <property type="nucleotide sequence ID" value="NZ_CP043427.1"/>
</dbReference>
<dbReference type="GO" id="GO:0031388">
    <property type="term" value="P:organic acid phosphorylation"/>
    <property type="evidence" value="ECO:0007669"/>
    <property type="project" value="UniProtKB-UniRule"/>
</dbReference>
<dbReference type="Proteomes" id="UP000254920">
    <property type="component" value="Unassembled WGS sequence"/>
</dbReference>
<keyword evidence="2 4" id="KW-0808">Transferase</keyword>
<dbReference type="PANTHER" id="PTHR21599">
    <property type="entry name" value="GLYCERATE KINASE"/>
    <property type="match status" value="1"/>
</dbReference>
<dbReference type="STRING" id="32024.GCA_000788295_00640"/>
<name>A0A381DI20_9BACT</name>
<dbReference type="InterPro" id="IPR004381">
    <property type="entry name" value="Glycerate_kinase"/>
</dbReference>
<dbReference type="PANTHER" id="PTHR21599:SF0">
    <property type="entry name" value="GLYCERATE KINASE"/>
    <property type="match status" value="1"/>
</dbReference>